<evidence type="ECO:0000313" key="3">
    <source>
        <dbReference type="Proteomes" id="UP000026941"/>
    </source>
</evidence>
<proteinExistence type="predicted"/>
<name>A0AA87U673_RHIRH</name>
<dbReference type="InterPro" id="IPR009506">
    <property type="entry name" value="YjiS-like"/>
</dbReference>
<feature type="domain" description="YjiS-like" evidence="1">
    <location>
        <begin position="31"/>
        <end position="64"/>
    </location>
</feature>
<dbReference type="EMBL" id="BAYX01000009">
    <property type="protein sequence ID" value="GAJ94899.1"/>
    <property type="molecule type" value="Genomic_DNA"/>
</dbReference>
<dbReference type="Pfam" id="PF06568">
    <property type="entry name" value="YjiS-like"/>
    <property type="match status" value="1"/>
</dbReference>
<evidence type="ECO:0000259" key="1">
    <source>
        <dbReference type="Pfam" id="PF06568"/>
    </source>
</evidence>
<dbReference type="RefSeq" id="WP_007699945.1">
    <property type="nucleotide sequence ID" value="NZ_BAYX01000009.1"/>
</dbReference>
<evidence type="ECO:0000313" key="2">
    <source>
        <dbReference type="EMBL" id="GAJ94899.1"/>
    </source>
</evidence>
<protein>
    <recommendedName>
        <fullName evidence="1">YjiS-like domain-containing protein</fullName>
    </recommendedName>
</protein>
<dbReference type="Proteomes" id="UP000026941">
    <property type="component" value="Unassembled WGS sequence"/>
</dbReference>
<reference evidence="2 3" key="1">
    <citation type="submission" date="2014-05" db="EMBL/GenBank/DDBJ databases">
        <title>Whole genome shotgun sequence of Rhizobium rhizogenes NBRC 13257.</title>
        <authorList>
            <person name="Katano-Makiyama Y."/>
            <person name="Hosoyama A."/>
            <person name="Hashimoto M."/>
            <person name="Hosoyama Y."/>
            <person name="Noguchi M."/>
            <person name="Tsuchikane K."/>
            <person name="Kimura A."/>
            <person name="Ohji S."/>
            <person name="Ichikawa N."/>
            <person name="Yamazoe A."/>
            <person name="Fujita N."/>
        </authorList>
    </citation>
    <scope>NUCLEOTIDE SEQUENCE [LARGE SCALE GENOMIC DNA]</scope>
    <source>
        <strain evidence="2 3">NBRC 13257</strain>
    </source>
</reference>
<organism evidence="2 3">
    <name type="scientific">Rhizobium rhizogenes NBRC 13257</name>
    <dbReference type="NCBI Taxonomy" id="1220581"/>
    <lineage>
        <taxon>Bacteria</taxon>
        <taxon>Pseudomonadati</taxon>
        <taxon>Pseudomonadota</taxon>
        <taxon>Alphaproteobacteria</taxon>
        <taxon>Hyphomicrobiales</taxon>
        <taxon>Rhizobiaceae</taxon>
        <taxon>Rhizobium/Agrobacterium group</taxon>
        <taxon>Rhizobium</taxon>
    </lineage>
</organism>
<gene>
    <name evidence="2" type="ORF">RRH01S_09_02140</name>
</gene>
<dbReference type="GeneID" id="86847388"/>
<comment type="caution">
    <text evidence="2">The sequence shown here is derived from an EMBL/GenBank/DDBJ whole genome shotgun (WGS) entry which is preliminary data.</text>
</comment>
<dbReference type="AlphaFoldDB" id="A0AA87U673"/>
<accession>A0AA87U673</accession>
<sequence length="99" mass="11491">MSTTDRTLHLGHARPSLPLTARLTLAFDKMAKVWRTFRNRREINYLHELNDSQLMDIGLTRQDLMSALTTSTFFEDPSCQLSNSARHRARLFGLDSIRR</sequence>